<organism evidence="1 2">
    <name type="scientific">Stenotrophomonas chelatiphaga</name>
    <dbReference type="NCBI Taxonomy" id="517011"/>
    <lineage>
        <taxon>Bacteria</taxon>
        <taxon>Pseudomonadati</taxon>
        <taxon>Pseudomonadota</taxon>
        <taxon>Gammaproteobacteria</taxon>
        <taxon>Lysobacterales</taxon>
        <taxon>Lysobacteraceae</taxon>
        <taxon>Stenotrophomonas</taxon>
    </lineage>
</organism>
<gene>
    <name evidence="1" type="ORF">ABB28_11655</name>
</gene>
<dbReference type="AlphaFoldDB" id="A0A0R0D455"/>
<protein>
    <submittedName>
        <fullName evidence="1">Uncharacterized protein</fullName>
    </submittedName>
</protein>
<keyword evidence="2" id="KW-1185">Reference proteome</keyword>
<comment type="caution">
    <text evidence="1">The sequence shown here is derived from an EMBL/GenBank/DDBJ whole genome shotgun (WGS) entry which is preliminary data.</text>
</comment>
<dbReference type="PATRIC" id="fig|517011.3.peg.2234"/>
<evidence type="ECO:0000313" key="2">
    <source>
        <dbReference type="Proteomes" id="UP000051386"/>
    </source>
</evidence>
<name>A0A0R0D455_9GAMM</name>
<sequence>MELDTATADGALLHMLAGACLDSFSVSSISISLRFINPVLIPGESLYVDADFGCSATILEKGLAPATPGSGDFFVRRSEFLGRVFFCIGKTVESTQLQADGRLSIVMDAALIELCVSVEDDGQDDSVWDVSVQKADAGHLPVPQAIACVPDGSGVRFLVDWESRSSFL</sequence>
<accession>A0A0R0D455</accession>
<evidence type="ECO:0000313" key="1">
    <source>
        <dbReference type="EMBL" id="KRG73290.1"/>
    </source>
</evidence>
<reference evidence="1 2" key="1">
    <citation type="submission" date="2015-05" db="EMBL/GenBank/DDBJ databases">
        <title>Genome sequencing and analysis of members of genus Stenotrophomonas.</title>
        <authorList>
            <person name="Patil P.P."/>
            <person name="Midha S."/>
            <person name="Patil P.B."/>
        </authorList>
    </citation>
    <scope>NUCLEOTIDE SEQUENCE [LARGE SCALE GENOMIC DNA]</scope>
    <source>
        <strain evidence="1 2">DSM 21508</strain>
    </source>
</reference>
<dbReference type="Proteomes" id="UP000051386">
    <property type="component" value="Unassembled WGS sequence"/>
</dbReference>
<proteinExistence type="predicted"/>
<dbReference type="EMBL" id="LDJK01000050">
    <property type="protein sequence ID" value="KRG73290.1"/>
    <property type="molecule type" value="Genomic_DNA"/>
</dbReference>